<accession>A0A1D8KBY1</accession>
<organism evidence="2 3">
    <name type="scientific">Acidihalobacter aeolianus</name>
    <dbReference type="NCBI Taxonomy" id="2792603"/>
    <lineage>
        <taxon>Bacteria</taxon>
        <taxon>Pseudomonadati</taxon>
        <taxon>Pseudomonadota</taxon>
        <taxon>Gammaproteobacteria</taxon>
        <taxon>Chromatiales</taxon>
        <taxon>Ectothiorhodospiraceae</taxon>
        <taxon>Acidihalobacter</taxon>
    </lineage>
</organism>
<dbReference type="SUPFAM" id="SSF54427">
    <property type="entry name" value="NTF2-like"/>
    <property type="match status" value="1"/>
</dbReference>
<protein>
    <recommendedName>
        <fullName evidence="1">DUF4440 domain-containing protein</fullName>
    </recommendedName>
</protein>
<proteinExistence type="predicted"/>
<feature type="domain" description="DUF4440" evidence="1">
    <location>
        <begin position="32"/>
        <end position="112"/>
    </location>
</feature>
<dbReference type="Pfam" id="PF14534">
    <property type="entry name" value="DUF4440"/>
    <property type="match status" value="1"/>
</dbReference>
<evidence type="ECO:0000259" key="1">
    <source>
        <dbReference type="Pfam" id="PF14534"/>
    </source>
</evidence>
<evidence type="ECO:0000313" key="3">
    <source>
        <dbReference type="Proteomes" id="UP000095342"/>
    </source>
</evidence>
<dbReference type="InterPro" id="IPR032710">
    <property type="entry name" value="NTF2-like_dom_sf"/>
</dbReference>
<keyword evidence="3" id="KW-1185">Reference proteome</keyword>
<dbReference type="KEGG" id="aaeo:BJI67_06040"/>
<reference evidence="2 3" key="1">
    <citation type="submission" date="2016-09" db="EMBL/GenBank/DDBJ databases">
        <title>Acidihalobacter prosperus V6 (DSM14174).</title>
        <authorList>
            <person name="Khaleque H.N."/>
            <person name="Ramsay J.P."/>
            <person name="Murphy R.J.T."/>
            <person name="Kaksonen A.H."/>
            <person name="Boxall N.J."/>
            <person name="Watkin E.L.J."/>
        </authorList>
    </citation>
    <scope>NUCLEOTIDE SEQUENCE [LARGE SCALE GENOMIC DNA]</scope>
    <source>
        <strain evidence="2 3">V6</strain>
    </source>
</reference>
<sequence length="121" mass="14646">MEELHEVAAALRAREPLFHREAFGLTREYHERMTESDFWEVGASGRRYSREYIIESLEKRYASLIRTTWYIEDFQCREIAEQNYLVTYTLFQGERLSRRSTIWRRSGSDWKVVYHQGTLVE</sequence>
<dbReference type="Gene3D" id="3.10.450.50">
    <property type="match status" value="1"/>
</dbReference>
<gene>
    <name evidence="2" type="ORF">BJI67_06040</name>
</gene>
<dbReference type="Proteomes" id="UP000095342">
    <property type="component" value="Chromosome"/>
</dbReference>
<dbReference type="InterPro" id="IPR027843">
    <property type="entry name" value="DUF4440"/>
</dbReference>
<name>A0A1D8KBY1_9GAMM</name>
<evidence type="ECO:0000313" key="2">
    <source>
        <dbReference type="EMBL" id="AOV18471.1"/>
    </source>
</evidence>
<dbReference type="AlphaFoldDB" id="A0A1D8KBY1"/>
<dbReference type="EMBL" id="CP017448">
    <property type="protein sequence ID" value="AOV18471.1"/>
    <property type="molecule type" value="Genomic_DNA"/>
</dbReference>